<gene>
    <name evidence="1" type="ORF">EDD66_105275</name>
</gene>
<dbReference type="AlphaFoldDB" id="A0A3N1XNS2"/>
<evidence type="ECO:0000313" key="1">
    <source>
        <dbReference type="EMBL" id="ROR28333.1"/>
    </source>
</evidence>
<dbReference type="EMBL" id="RJVG01000005">
    <property type="protein sequence ID" value="ROR28333.1"/>
    <property type="molecule type" value="Genomic_DNA"/>
</dbReference>
<dbReference type="RefSeq" id="WP_123609505.1">
    <property type="nucleotide sequence ID" value="NZ_RJVG01000005.1"/>
</dbReference>
<comment type="caution">
    <text evidence="1">The sequence shown here is derived from an EMBL/GenBank/DDBJ whole genome shotgun (WGS) entry which is preliminary data.</text>
</comment>
<organism evidence="1 2">
    <name type="scientific">Mobilisporobacter senegalensis</name>
    <dbReference type="NCBI Taxonomy" id="1329262"/>
    <lineage>
        <taxon>Bacteria</taxon>
        <taxon>Bacillati</taxon>
        <taxon>Bacillota</taxon>
        <taxon>Clostridia</taxon>
        <taxon>Lachnospirales</taxon>
        <taxon>Lachnospiraceae</taxon>
        <taxon>Mobilisporobacter</taxon>
    </lineage>
</organism>
<dbReference type="OrthoDB" id="1852051at2"/>
<dbReference type="PANTHER" id="PTHR41260:SF1">
    <property type="entry name" value="PROTEIN ECSC"/>
    <property type="match status" value="1"/>
</dbReference>
<dbReference type="Proteomes" id="UP000273083">
    <property type="component" value="Unassembled WGS sequence"/>
</dbReference>
<dbReference type="Pfam" id="PF12787">
    <property type="entry name" value="EcsC"/>
    <property type="match status" value="1"/>
</dbReference>
<accession>A0A3N1XNS2</accession>
<keyword evidence="2" id="KW-1185">Reference proteome</keyword>
<reference evidence="1 2" key="1">
    <citation type="submission" date="2018-11" db="EMBL/GenBank/DDBJ databases">
        <title>Genomic Encyclopedia of Type Strains, Phase IV (KMG-IV): sequencing the most valuable type-strain genomes for metagenomic binning, comparative biology and taxonomic classification.</title>
        <authorList>
            <person name="Goeker M."/>
        </authorList>
    </citation>
    <scope>NUCLEOTIDE SEQUENCE [LARGE SCALE GENOMIC DNA]</scope>
    <source>
        <strain evidence="1 2">DSM 26537</strain>
    </source>
</reference>
<proteinExistence type="predicted"/>
<protein>
    <submittedName>
        <fullName evidence="1">EcsC family protein</fullName>
    </submittedName>
</protein>
<name>A0A3N1XNS2_9FIRM</name>
<dbReference type="PANTHER" id="PTHR41260">
    <property type="entry name" value="PROTEIN ECSC"/>
    <property type="match status" value="1"/>
</dbReference>
<evidence type="ECO:0000313" key="2">
    <source>
        <dbReference type="Proteomes" id="UP000273083"/>
    </source>
</evidence>
<dbReference type="InterPro" id="IPR024787">
    <property type="entry name" value="EcsC"/>
</dbReference>
<sequence length="270" mass="31006">MNKQINKQMKQIKKEEHKLLNQKENVFVKSTINPVVDKIQGYIPGKLKSTLETAFYKGFWLVFKKGNIYIEKTYNRDKIQLEYDLNNYAIDKSSSRKYINRLDRYANQSQMMNSSISVIEGGVLGLFGIGLPDIPLFLSLIMKGIYEIALSYGYSYDTDEEKEYILLVIGGAMTKGERQKEWNRRIDESGDNIDNNIITDIDLEEQMKATASILSDALLTAKFIQGIPFVGAVGGIVNYNIIRRISRFAAIKYKKRYYIKKQKESSGKLT</sequence>